<dbReference type="InterPro" id="IPR017850">
    <property type="entry name" value="Alkaline_phosphatase_core_sf"/>
</dbReference>
<keyword evidence="5" id="KW-1185">Reference proteome</keyword>
<dbReference type="InterPro" id="IPR012981">
    <property type="entry name" value="PIH1_N"/>
</dbReference>
<evidence type="ECO:0000259" key="2">
    <source>
        <dbReference type="Pfam" id="PF08190"/>
    </source>
</evidence>
<evidence type="ECO:0000313" key="4">
    <source>
        <dbReference type="EMBL" id="KAJ3260687.1"/>
    </source>
</evidence>
<evidence type="ECO:0000313" key="3">
    <source>
        <dbReference type="EMBL" id="KAJ3260665.1"/>
    </source>
</evidence>
<proteinExistence type="predicted"/>
<gene>
    <name evidence="3" type="ORF">HK103_000275</name>
    <name evidence="4" type="ORF">HK103_000297</name>
</gene>
<protein>
    <recommendedName>
        <fullName evidence="2">PIH1 N-terminal domain-containing protein</fullName>
    </recommendedName>
</protein>
<dbReference type="AlphaFoldDB" id="A0AAD5UKT7"/>
<dbReference type="PANTHER" id="PTHR31956:SF1">
    <property type="entry name" value="NON-SPECIFIC PHOSPHOLIPASE C1"/>
    <property type="match status" value="1"/>
</dbReference>
<dbReference type="SUPFAM" id="SSF53649">
    <property type="entry name" value="Alkaline phosphatase-like"/>
    <property type="match status" value="1"/>
</dbReference>
<accession>A0AAD5UKT7</accession>
<keyword evidence="1" id="KW-0378">Hydrolase</keyword>
<evidence type="ECO:0000313" key="5">
    <source>
        <dbReference type="Proteomes" id="UP001210925"/>
    </source>
</evidence>
<dbReference type="Proteomes" id="UP001210925">
    <property type="component" value="Unassembled WGS sequence"/>
</dbReference>
<organism evidence="4 5">
    <name type="scientific">Boothiomyces macroporosus</name>
    <dbReference type="NCBI Taxonomy" id="261099"/>
    <lineage>
        <taxon>Eukaryota</taxon>
        <taxon>Fungi</taxon>
        <taxon>Fungi incertae sedis</taxon>
        <taxon>Chytridiomycota</taxon>
        <taxon>Chytridiomycota incertae sedis</taxon>
        <taxon>Chytridiomycetes</taxon>
        <taxon>Rhizophydiales</taxon>
        <taxon>Terramycetaceae</taxon>
        <taxon>Boothiomyces</taxon>
    </lineage>
</organism>
<dbReference type="EMBL" id="JADGKB010000010">
    <property type="protein sequence ID" value="KAJ3260665.1"/>
    <property type="molecule type" value="Genomic_DNA"/>
</dbReference>
<dbReference type="Pfam" id="PF08190">
    <property type="entry name" value="PIH1"/>
    <property type="match status" value="1"/>
</dbReference>
<sequence length="666" mass="74659">MIDPVIDNLVSSFNKQIEPTTPVLPQKGFVLKTQTMEESNYPSQTKVFINVCYSDEIPSPPLLPQDQILKLIADQDNSKYRVPMSCSKARNDVDKKGKVCIVYDVCINTVPYKMCENEQFKTFIIELCLEWLEENLPKMASKGQLVPHYIKQKRPVIQQTKIRPKYIVQKDDFVSVQVHLPQLETVKDLALEIEKNKIFIDHELYELTIDLDCTVYDGKAHLNLLSTLMLSLLLTFVSAISLKIKNVVVLVQENRSFDTLAGGFDYDPSINGLVGKSFCNPTDVNNPSTTVCSDQIQQAQDVVSDDPDHSLTGTSFDLYSQYVPDEQQIKNGQLVATMQGFMNEQENRYGNDNVRASAILNYYHPSQVPVFHDLARNYLLFDEWFCAVPGPTNPNRAYVTSGTSHGSGDNDDSIYSFGGFTHRSIFQQLTENGVSWINYSNSSGTSTGYIEKYHSANGFNPDSLFYDWTWSSGVYKKQVKGIKQFFTDAKNGNLPQFSYINPECCSFDSMHPPSPISMGEAFVKKIYDALVSSPQWNQTLFILTFDEAGGFADHVPPPVNVPAGDALTYQQTAPDGQTATFDFTRLGVRVPTLLISPWVGKGVVEHQAQTGAYTHTSIPKFLSSLWNLDANKPLTPRVAWSASIDHLILDSPRNDKPKLSSPNLAF</sequence>
<dbReference type="Pfam" id="PF04185">
    <property type="entry name" value="Phosphoesterase"/>
    <property type="match status" value="1"/>
</dbReference>
<reference evidence="4" key="1">
    <citation type="submission" date="2020-05" db="EMBL/GenBank/DDBJ databases">
        <title>Phylogenomic resolution of chytrid fungi.</title>
        <authorList>
            <person name="Stajich J.E."/>
            <person name="Amses K."/>
            <person name="Simmons R."/>
            <person name="Seto K."/>
            <person name="Myers J."/>
            <person name="Bonds A."/>
            <person name="Quandt C.A."/>
            <person name="Barry K."/>
            <person name="Liu P."/>
            <person name="Grigoriev I."/>
            <person name="Longcore J.E."/>
            <person name="James T.Y."/>
        </authorList>
    </citation>
    <scope>NUCLEOTIDE SEQUENCE</scope>
    <source>
        <strain evidence="4">PLAUS21</strain>
    </source>
</reference>
<feature type="domain" description="PIH1 N-terminal" evidence="2">
    <location>
        <begin position="23"/>
        <end position="136"/>
    </location>
</feature>
<comment type="caution">
    <text evidence="4">The sequence shown here is derived from an EMBL/GenBank/DDBJ whole genome shotgun (WGS) entry which is preliminary data.</text>
</comment>
<dbReference type="EMBL" id="JADGKB010000010">
    <property type="protein sequence ID" value="KAJ3260687.1"/>
    <property type="molecule type" value="Genomic_DNA"/>
</dbReference>
<dbReference type="InterPro" id="IPR007312">
    <property type="entry name" value="Phosphoesterase"/>
</dbReference>
<evidence type="ECO:0000256" key="1">
    <source>
        <dbReference type="ARBA" id="ARBA00022801"/>
    </source>
</evidence>
<name>A0AAD5UKT7_9FUNG</name>
<dbReference type="PANTHER" id="PTHR31956">
    <property type="entry name" value="NON-SPECIFIC PHOSPHOLIPASE C4-RELATED"/>
    <property type="match status" value="1"/>
</dbReference>
<dbReference type="GO" id="GO:0042578">
    <property type="term" value="F:phosphoric ester hydrolase activity"/>
    <property type="evidence" value="ECO:0007669"/>
    <property type="project" value="UniProtKB-ARBA"/>
</dbReference>
<dbReference type="GO" id="GO:0009395">
    <property type="term" value="P:phospholipid catabolic process"/>
    <property type="evidence" value="ECO:0007669"/>
    <property type="project" value="TreeGrafter"/>
</dbReference>
<dbReference type="Gene3D" id="3.40.720.10">
    <property type="entry name" value="Alkaline Phosphatase, subunit A"/>
    <property type="match status" value="2"/>
</dbReference>